<gene>
    <name evidence="4" type="ORF">GCM10010981_25900</name>
</gene>
<keyword evidence="1" id="KW-1133">Transmembrane helix</keyword>
<comment type="caution">
    <text evidence="4">The sequence shown here is derived from an EMBL/GenBank/DDBJ whole genome shotgun (WGS) entry which is preliminary data.</text>
</comment>
<dbReference type="Pfam" id="PF13681">
    <property type="entry name" value="PilX"/>
    <property type="match status" value="1"/>
</dbReference>
<reference evidence="5" key="1">
    <citation type="journal article" date="2019" name="Int. J. Syst. Evol. Microbiol.">
        <title>The Global Catalogue of Microorganisms (GCM) 10K type strain sequencing project: providing services to taxonomists for standard genome sequencing and annotation.</title>
        <authorList>
            <consortium name="The Broad Institute Genomics Platform"/>
            <consortium name="The Broad Institute Genome Sequencing Center for Infectious Disease"/>
            <person name="Wu L."/>
            <person name="Ma J."/>
        </authorList>
    </citation>
    <scope>NUCLEOTIDE SEQUENCE [LARGE SCALE GENOMIC DNA]</scope>
    <source>
        <strain evidence="5">CGMCC 1.15439</strain>
    </source>
</reference>
<dbReference type="InterPro" id="IPR025205">
    <property type="entry name" value="PilX/PilW_C"/>
</dbReference>
<evidence type="ECO:0000256" key="1">
    <source>
        <dbReference type="SAM" id="Phobius"/>
    </source>
</evidence>
<dbReference type="EMBL" id="BMJA01000002">
    <property type="protein sequence ID" value="GGA35634.1"/>
    <property type="molecule type" value="Genomic_DNA"/>
</dbReference>
<proteinExistence type="predicted"/>
<dbReference type="InterPro" id="IPR025746">
    <property type="entry name" value="PilX_N_dom"/>
</dbReference>
<sequence>MPSTLKTRAQKEGGFVLIASLLMLIVMTLLAVSMYHNFTLQENVASNTKEKGRSFQLAQSTLQYAEYVLVHNAASLPSSTSCASGTVFTTLTICTNAYSITNPTSATGVTTLAAYQAYTSMQPAITVSTTSSNNSYYANPQYYYQYLGAAPGGAGQIYQVTALSYGSTPSAIAVVQSTYELSTNTKCLSCGP</sequence>
<dbReference type="Proteomes" id="UP000620046">
    <property type="component" value="Unassembled WGS sequence"/>
</dbReference>
<feature type="domain" description="PilX/PilW C-terminal" evidence="2">
    <location>
        <begin position="102"/>
        <end position="179"/>
    </location>
</feature>
<dbReference type="Pfam" id="PF14341">
    <property type="entry name" value="PilX_N"/>
    <property type="match status" value="1"/>
</dbReference>
<evidence type="ECO:0000313" key="5">
    <source>
        <dbReference type="Proteomes" id="UP000620046"/>
    </source>
</evidence>
<dbReference type="RefSeq" id="WP_188794720.1">
    <property type="nucleotide sequence ID" value="NZ_BMJA01000002.1"/>
</dbReference>
<evidence type="ECO:0000259" key="3">
    <source>
        <dbReference type="Pfam" id="PF14341"/>
    </source>
</evidence>
<organism evidence="4 5">
    <name type="scientific">Dyella nitratireducens</name>
    <dbReference type="NCBI Taxonomy" id="1849580"/>
    <lineage>
        <taxon>Bacteria</taxon>
        <taxon>Pseudomonadati</taxon>
        <taxon>Pseudomonadota</taxon>
        <taxon>Gammaproteobacteria</taxon>
        <taxon>Lysobacterales</taxon>
        <taxon>Rhodanobacteraceae</taxon>
        <taxon>Dyella</taxon>
    </lineage>
</organism>
<feature type="domain" description="Type 4 fimbrial biogenesis protein PilX N-terminal" evidence="3">
    <location>
        <begin position="14"/>
        <end position="61"/>
    </location>
</feature>
<evidence type="ECO:0008006" key="6">
    <source>
        <dbReference type="Google" id="ProtNLM"/>
    </source>
</evidence>
<protein>
    <recommendedName>
        <fullName evidence="6">Type 4 fimbrial biogenesis protein PilX N-terminal domain-containing protein</fullName>
    </recommendedName>
</protein>
<feature type="transmembrane region" description="Helical" evidence="1">
    <location>
        <begin position="12"/>
        <end position="35"/>
    </location>
</feature>
<keyword evidence="1" id="KW-0812">Transmembrane</keyword>
<evidence type="ECO:0000259" key="2">
    <source>
        <dbReference type="Pfam" id="PF13681"/>
    </source>
</evidence>
<evidence type="ECO:0000313" key="4">
    <source>
        <dbReference type="EMBL" id="GGA35634.1"/>
    </source>
</evidence>
<keyword evidence="1" id="KW-0472">Membrane</keyword>
<keyword evidence="5" id="KW-1185">Reference proteome</keyword>
<accession>A0ABQ1G1N7</accession>
<name>A0ABQ1G1N7_9GAMM</name>